<dbReference type="Pfam" id="PF07238">
    <property type="entry name" value="PilZ"/>
    <property type="match status" value="1"/>
</dbReference>
<reference evidence="2 3" key="1">
    <citation type="submission" date="2018-04" db="EMBL/GenBank/DDBJ databases">
        <title>Thalassorhabdus spongiae gen. nov., sp. nov., isolated from a marine sponge in South-West Iceland.</title>
        <authorList>
            <person name="Knobloch S."/>
            <person name="Daussin A."/>
            <person name="Johannsson R."/>
            <person name="Marteinsson V.T."/>
        </authorList>
    </citation>
    <scope>NUCLEOTIDE SEQUENCE [LARGE SCALE GENOMIC DNA]</scope>
    <source>
        <strain evidence="2 3">Hp12</strain>
    </source>
</reference>
<sequence>MNAWLDSLPLANTGQSAKAIYEFLTQTNRTIFDPAKRFAALELLREKLNGICGSLQQHYIGQPIVLNEKKRKIAALAAALLQEMTLGYKSVIEATLKTGGRFNVQQLATATERALDYSRLLLLHHFKLYSSAPKLVWLEIHRIYSFARANGLHTRQIEGLKGTDTINEIYLKALLMGAANTFQMRQTDISRLSHELSEWSKFAKIQENISDETLFLIDCAEDQGPVYRHMISTESEPFQLLALDTTELVAYLQDVLRKPEVASNATNRSTQLLLRHLIRCWGSTSTRSFSRTQSDGMLQICVGLASSHFFMSGEDQQPEISEKPETVKGGKVKIESWKTSSLSNVTIEGYEPHANDIYAQASKNRFIKEEKKEATSADIWDAVSHRSSKEVSELHLTALDTPVKEQAAPTANFQSIRSAYNQQKGRLKNLSPGGFCLQLEGTVPRQLQAGELVVMQNEKEEQSEQWNIGAIRWVRRNGQLSVEFGVQLLAPAAQTVKLSLPKKDHRESLRGLLLPELAAVRQPATLLTPSLPYKVNDIIEVDTEEGVVTARLTRLVSCTTSYNQFEFNQLDQLNSTSASSAGNDADTDSDEFASVWTLI</sequence>
<accession>A0A2V1GS38</accession>
<dbReference type="AlphaFoldDB" id="A0A2V1GS38"/>
<dbReference type="GO" id="GO:0035438">
    <property type="term" value="F:cyclic-di-GMP binding"/>
    <property type="evidence" value="ECO:0007669"/>
    <property type="project" value="InterPro"/>
</dbReference>
<name>A0A2V1GS38_9GAMM</name>
<feature type="domain" description="PilZ" evidence="1">
    <location>
        <begin position="416"/>
        <end position="490"/>
    </location>
</feature>
<dbReference type="Proteomes" id="UP000244906">
    <property type="component" value="Unassembled WGS sequence"/>
</dbReference>
<gene>
    <name evidence="2" type="ORF">DC094_17485</name>
</gene>
<dbReference type="EMBL" id="QDDL01000009">
    <property type="protein sequence ID" value="PVZ65677.1"/>
    <property type="molecule type" value="Genomic_DNA"/>
</dbReference>
<evidence type="ECO:0000313" key="3">
    <source>
        <dbReference type="Proteomes" id="UP000244906"/>
    </source>
</evidence>
<evidence type="ECO:0000259" key="1">
    <source>
        <dbReference type="Pfam" id="PF07238"/>
    </source>
</evidence>
<dbReference type="InterPro" id="IPR009875">
    <property type="entry name" value="PilZ_domain"/>
</dbReference>
<comment type="caution">
    <text evidence="2">The sequence shown here is derived from an EMBL/GenBank/DDBJ whole genome shotgun (WGS) entry which is preliminary data.</text>
</comment>
<evidence type="ECO:0000313" key="2">
    <source>
        <dbReference type="EMBL" id="PVZ65677.1"/>
    </source>
</evidence>
<proteinExistence type="predicted"/>
<protein>
    <recommendedName>
        <fullName evidence="1">PilZ domain-containing protein</fullName>
    </recommendedName>
</protein>
<organism evidence="2 3">
    <name type="scientific">Pelagibaculum spongiae</name>
    <dbReference type="NCBI Taxonomy" id="2080658"/>
    <lineage>
        <taxon>Bacteria</taxon>
        <taxon>Pseudomonadati</taxon>
        <taxon>Pseudomonadota</taxon>
        <taxon>Gammaproteobacteria</taxon>
        <taxon>Oceanospirillales</taxon>
        <taxon>Pelagibaculum</taxon>
    </lineage>
</organism>
<keyword evidence="3" id="KW-1185">Reference proteome</keyword>